<dbReference type="EMBL" id="CP041637">
    <property type="protein sequence ID" value="QDO93232.1"/>
    <property type="molecule type" value="Genomic_DNA"/>
</dbReference>
<dbReference type="KEGG" id="fop:FNB79_04325"/>
<dbReference type="OrthoDB" id="9766971at2"/>
<dbReference type="Proteomes" id="UP000319209">
    <property type="component" value="Chromosome"/>
</dbReference>
<feature type="transmembrane region" description="Helical" evidence="1">
    <location>
        <begin position="84"/>
        <end position="103"/>
    </location>
</feature>
<accession>A0A516GNX5</accession>
<gene>
    <name evidence="2" type="ORF">FNB79_04325</name>
</gene>
<dbReference type="RefSeq" id="WP_143380137.1">
    <property type="nucleotide sequence ID" value="NZ_CP041637.1"/>
</dbReference>
<proteinExistence type="predicted"/>
<evidence type="ECO:0000313" key="3">
    <source>
        <dbReference type="Proteomes" id="UP000319209"/>
    </source>
</evidence>
<sequence length="222" mass="25485">MRTATLKSNQFNISEAIFSDFESLNQSVFNNEKLVPKCMNTSSKLVLVVAFILLVSTVIGLFAFQQLLKDIYLNPIYYPLNYGLYIIASGWFVFNGGISLYKLHLYLKFKPLNSLKDICTPIGNVSIIKKINTTNTFIFNSIKEYLKPVFVINKTQQNSIALLADKYSIGVLENHYNLSFKHIKNNIHTINTTTHHIFEKAWKRLDEVTNSLLKNQNLDYST</sequence>
<reference evidence="2 3" key="1">
    <citation type="submission" date="2019-07" db="EMBL/GenBank/DDBJ databases">
        <title>Genome sequencing for Formosa sp. PS13.</title>
        <authorList>
            <person name="Park S.-J."/>
        </authorList>
    </citation>
    <scope>NUCLEOTIDE SEQUENCE [LARGE SCALE GENOMIC DNA]</scope>
    <source>
        <strain evidence="2 3">PS13</strain>
    </source>
</reference>
<dbReference type="AlphaFoldDB" id="A0A516GNX5"/>
<evidence type="ECO:0000256" key="1">
    <source>
        <dbReference type="SAM" id="Phobius"/>
    </source>
</evidence>
<keyword evidence="3" id="KW-1185">Reference proteome</keyword>
<protein>
    <submittedName>
        <fullName evidence="2">Uncharacterized protein</fullName>
    </submittedName>
</protein>
<evidence type="ECO:0000313" key="2">
    <source>
        <dbReference type="EMBL" id="QDO93232.1"/>
    </source>
</evidence>
<feature type="transmembrane region" description="Helical" evidence="1">
    <location>
        <begin position="45"/>
        <end position="64"/>
    </location>
</feature>
<keyword evidence="1" id="KW-0812">Transmembrane</keyword>
<organism evidence="2 3">
    <name type="scientific">Formosa sediminum</name>
    <dbReference type="NCBI Taxonomy" id="2594004"/>
    <lineage>
        <taxon>Bacteria</taxon>
        <taxon>Pseudomonadati</taxon>
        <taxon>Bacteroidota</taxon>
        <taxon>Flavobacteriia</taxon>
        <taxon>Flavobacteriales</taxon>
        <taxon>Flavobacteriaceae</taxon>
        <taxon>Formosa</taxon>
    </lineage>
</organism>
<keyword evidence="1" id="KW-1133">Transmembrane helix</keyword>
<name>A0A516GNX5_9FLAO</name>
<keyword evidence="1" id="KW-0472">Membrane</keyword>